<dbReference type="EMBL" id="JBCGBO010000003">
    <property type="protein sequence ID" value="KAK9213677.1"/>
    <property type="molecule type" value="Genomic_DNA"/>
</dbReference>
<comment type="caution">
    <text evidence="2">The sequence shown here is derived from an EMBL/GenBank/DDBJ whole genome shotgun (WGS) entry which is preliminary data.</text>
</comment>
<dbReference type="AlphaFoldDB" id="A0AAP0QWG6"/>
<sequence length="324" mass="33375">MASTAASGCQQLPPAAHPTDGELPTTEAIILATGNGVRLQLNSSEHQAITDLPPPPHLATGSTETKQLQSKPSYDVIPAAAGDHGHAGAAEVAGAAEDAAYDSKRPHNHHHQKTATTAAADQLIRTETNSTMTVTLLAAAVGTTLLPKRSTPAHESTIHPSNLPAFTNTAKGKEKLLRPTLKIKTSQNPSHNPKRVVGLVKGFDYLGVAFGFDDQFVGFGAGCCFSLAATVELDVKGGSGWNWVIDVGGVELGSSIAPTAVASMVAANFELKPTRSSLAGSRKLGWSLMAAGTCSAADRRCVGHGLVLPDPDAVSLGMANSLLG</sequence>
<gene>
    <name evidence="2" type="ORF">WN944_005662</name>
</gene>
<feature type="compositionally biased region" description="Polar residues" evidence="1">
    <location>
        <begin position="1"/>
        <end position="10"/>
    </location>
</feature>
<name>A0AAP0QWG6_9ROSI</name>
<proteinExistence type="predicted"/>
<feature type="region of interest" description="Disordered" evidence="1">
    <location>
        <begin position="1"/>
        <end position="22"/>
    </location>
</feature>
<evidence type="ECO:0000256" key="1">
    <source>
        <dbReference type="SAM" id="MobiDB-lite"/>
    </source>
</evidence>
<protein>
    <submittedName>
        <fullName evidence="2">Uncharacterized protein</fullName>
    </submittedName>
</protein>
<dbReference type="Proteomes" id="UP001428341">
    <property type="component" value="Unassembled WGS sequence"/>
</dbReference>
<keyword evidence="3" id="KW-1185">Reference proteome</keyword>
<feature type="region of interest" description="Disordered" evidence="1">
    <location>
        <begin position="47"/>
        <end position="71"/>
    </location>
</feature>
<accession>A0AAP0QWG6</accession>
<evidence type="ECO:0000313" key="2">
    <source>
        <dbReference type="EMBL" id="KAK9213677.1"/>
    </source>
</evidence>
<feature type="compositionally biased region" description="Polar residues" evidence="1">
    <location>
        <begin position="60"/>
        <end position="71"/>
    </location>
</feature>
<reference evidence="2 3" key="1">
    <citation type="submission" date="2024-05" db="EMBL/GenBank/DDBJ databases">
        <title>Haplotype-resolved chromosome-level genome assembly of Huyou (Citrus changshanensis).</title>
        <authorList>
            <person name="Miao C."/>
            <person name="Chen W."/>
            <person name="Wu Y."/>
            <person name="Wang L."/>
            <person name="Zhao S."/>
            <person name="Grierson D."/>
            <person name="Xu C."/>
            <person name="Chen K."/>
        </authorList>
    </citation>
    <scope>NUCLEOTIDE SEQUENCE [LARGE SCALE GENOMIC DNA]</scope>
    <source>
        <strain evidence="2">01-14</strain>
        <tissue evidence="2">Leaf</tissue>
    </source>
</reference>
<evidence type="ECO:0000313" key="3">
    <source>
        <dbReference type="Proteomes" id="UP001428341"/>
    </source>
</evidence>
<organism evidence="2 3">
    <name type="scientific">Citrus x changshan-huyou</name>
    <dbReference type="NCBI Taxonomy" id="2935761"/>
    <lineage>
        <taxon>Eukaryota</taxon>
        <taxon>Viridiplantae</taxon>
        <taxon>Streptophyta</taxon>
        <taxon>Embryophyta</taxon>
        <taxon>Tracheophyta</taxon>
        <taxon>Spermatophyta</taxon>
        <taxon>Magnoliopsida</taxon>
        <taxon>eudicotyledons</taxon>
        <taxon>Gunneridae</taxon>
        <taxon>Pentapetalae</taxon>
        <taxon>rosids</taxon>
        <taxon>malvids</taxon>
        <taxon>Sapindales</taxon>
        <taxon>Rutaceae</taxon>
        <taxon>Aurantioideae</taxon>
        <taxon>Citrus</taxon>
    </lineage>
</organism>